<feature type="region of interest" description="Disordered" evidence="5">
    <location>
        <begin position="567"/>
        <end position="586"/>
    </location>
</feature>
<name>A0ABW4VFE5_9MICO</name>
<evidence type="ECO:0000256" key="2">
    <source>
        <dbReference type="ARBA" id="ARBA00022692"/>
    </source>
</evidence>
<evidence type="ECO:0000259" key="7">
    <source>
        <dbReference type="PROSITE" id="PS50801"/>
    </source>
</evidence>
<proteinExistence type="predicted"/>
<feature type="transmembrane region" description="Helical" evidence="6">
    <location>
        <begin position="144"/>
        <end position="163"/>
    </location>
</feature>
<dbReference type="RefSeq" id="WP_377200669.1">
    <property type="nucleotide sequence ID" value="NZ_JBHUHF010000001.1"/>
</dbReference>
<comment type="caution">
    <text evidence="8">The sequence shown here is derived from an EMBL/GenBank/DDBJ whole genome shotgun (WGS) entry which is preliminary data.</text>
</comment>
<feature type="transmembrane region" description="Helical" evidence="6">
    <location>
        <begin position="183"/>
        <end position="210"/>
    </location>
</feature>
<dbReference type="InterPro" id="IPR011547">
    <property type="entry name" value="SLC26A/SulP_dom"/>
</dbReference>
<evidence type="ECO:0000313" key="8">
    <source>
        <dbReference type="EMBL" id="MFD2029014.1"/>
    </source>
</evidence>
<dbReference type="InterPro" id="IPR001902">
    <property type="entry name" value="SLC26A/SulP_fam"/>
</dbReference>
<evidence type="ECO:0000256" key="6">
    <source>
        <dbReference type="SAM" id="Phobius"/>
    </source>
</evidence>
<keyword evidence="3 6" id="KW-1133">Transmembrane helix</keyword>
<evidence type="ECO:0000256" key="5">
    <source>
        <dbReference type="SAM" id="MobiDB-lite"/>
    </source>
</evidence>
<dbReference type="EMBL" id="JBHUHF010000001">
    <property type="protein sequence ID" value="MFD2029014.1"/>
    <property type="molecule type" value="Genomic_DNA"/>
</dbReference>
<feature type="transmembrane region" description="Helical" evidence="6">
    <location>
        <begin position="222"/>
        <end position="243"/>
    </location>
</feature>
<feature type="compositionally biased region" description="Low complexity" evidence="5">
    <location>
        <begin position="569"/>
        <end position="579"/>
    </location>
</feature>
<feature type="transmembrane region" description="Helical" evidence="6">
    <location>
        <begin position="90"/>
        <end position="111"/>
    </location>
</feature>
<gene>
    <name evidence="8" type="ORF">ACFSL2_26270</name>
</gene>
<dbReference type="InterPro" id="IPR002645">
    <property type="entry name" value="STAS_dom"/>
</dbReference>
<feature type="transmembrane region" description="Helical" evidence="6">
    <location>
        <begin position="347"/>
        <end position="376"/>
    </location>
</feature>
<organism evidence="8 9">
    <name type="scientific">Promicromonospora aerolata</name>
    <dbReference type="NCBI Taxonomy" id="195749"/>
    <lineage>
        <taxon>Bacteria</taxon>
        <taxon>Bacillati</taxon>
        <taxon>Actinomycetota</taxon>
        <taxon>Actinomycetes</taxon>
        <taxon>Micrococcales</taxon>
        <taxon>Promicromonosporaceae</taxon>
        <taxon>Promicromonospora</taxon>
    </lineage>
</organism>
<feature type="transmembrane region" description="Helical" evidence="6">
    <location>
        <begin position="308"/>
        <end position="327"/>
    </location>
</feature>
<dbReference type="Pfam" id="PF00916">
    <property type="entry name" value="Sulfate_transp"/>
    <property type="match status" value="1"/>
</dbReference>
<accession>A0ABW4VFE5</accession>
<keyword evidence="4 6" id="KW-0472">Membrane</keyword>
<dbReference type="Proteomes" id="UP001597338">
    <property type="component" value="Unassembled WGS sequence"/>
</dbReference>
<sequence length="629" mass="63947">MSTHDLASLFRSRIRQAARRAGRRVKQESADVMPRRRHLRTDIVAGLPGAISSVPDGMAASVLAGVNPAHGLYASFVGPIGGGLTSSTRLMVVTTTSAAALAAGSALASYGGDDRSAAMILLTLLAGGLMIGAALLRLSRYIRFVSYSVMLGFLTGIAVNMVLGQIPDLLGIDAEGSVSIAKAWYALFHLGSAEAAAALCGGAALVLLVLLGLTRWSVTSSLVALLLPTAGVLLLGASTVALVEDTGRVPHGLPTPGLPDLSLFSMELLGGAAAVAALVLIQGAGVAEAVPNPDGSRSSTRRDFASQGIANIAAGVFGGQPVGGSVGQTALNLTAGAASRWAAIWSGIWMGIILLAFSGLVGKVAMPTLAAVLVYAGAKAVSPRELVAVARAGRISALAMVATFTAVLALPVAQAVGVGVIVSLILQLNQEALDLKVVRLEHDAAGRLTESRPPHAVSAGEVVLLDAYGSLFYAGARTLQRRLPVPVAEQGDGDDPGPVVLLRLRGRNTLGATFLKVIGDYARALDDARGALYLTGVDPELAAAWERDGTVKGLAGVHIRPATPRLGESTRAALASATARDQHPDHGAVHQVHLAEDAADGGDAEDAEGGDASGDRTGDGQSPDHPGGS</sequence>
<feature type="transmembrane region" description="Helical" evidence="6">
    <location>
        <begin position="397"/>
        <end position="426"/>
    </location>
</feature>
<evidence type="ECO:0000256" key="1">
    <source>
        <dbReference type="ARBA" id="ARBA00004141"/>
    </source>
</evidence>
<comment type="subcellular location">
    <subcellularLocation>
        <location evidence="1">Membrane</location>
        <topology evidence="1">Multi-pass membrane protein</topology>
    </subcellularLocation>
</comment>
<reference evidence="9" key="1">
    <citation type="journal article" date="2019" name="Int. J. Syst. Evol. Microbiol.">
        <title>The Global Catalogue of Microorganisms (GCM) 10K type strain sequencing project: providing services to taxonomists for standard genome sequencing and annotation.</title>
        <authorList>
            <consortium name="The Broad Institute Genomics Platform"/>
            <consortium name="The Broad Institute Genome Sequencing Center for Infectious Disease"/>
            <person name="Wu L."/>
            <person name="Ma J."/>
        </authorList>
    </citation>
    <scope>NUCLEOTIDE SEQUENCE [LARGE SCALE GENOMIC DNA]</scope>
    <source>
        <strain evidence="9">CCM 7043</strain>
    </source>
</reference>
<dbReference type="PROSITE" id="PS50801">
    <property type="entry name" value="STAS"/>
    <property type="match status" value="1"/>
</dbReference>
<feature type="region of interest" description="Disordered" evidence="5">
    <location>
        <begin position="595"/>
        <end position="629"/>
    </location>
</feature>
<dbReference type="PANTHER" id="PTHR11814">
    <property type="entry name" value="SULFATE TRANSPORTER"/>
    <property type="match status" value="1"/>
</dbReference>
<keyword evidence="9" id="KW-1185">Reference proteome</keyword>
<feature type="domain" description="STAS" evidence="7">
    <location>
        <begin position="452"/>
        <end position="577"/>
    </location>
</feature>
<evidence type="ECO:0000256" key="4">
    <source>
        <dbReference type="ARBA" id="ARBA00023136"/>
    </source>
</evidence>
<feature type="transmembrane region" description="Helical" evidence="6">
    <location>
        <begin position="117"/>
        <end position="137"/>
    </location>
</feature>
<keyword evidence="2 6" id="KW-0812">Transmembrane</keyword>
<feature type="compositionally biased region" description="Acidic residues" evidence="5">
    <location>
        <begin position="597"/>
        <end position="609"/>
    </location>
</feature>
<protein>
    <submittedName>
        <fullName evidence="8">SulP family inorganic anion transporter</fullName>
    </submittedName>
</protein>
<evidence type="ECO:0000313" key="9">
    <source>
        <dbReference type="Proteomes" id="UP001597338"/>
    </source>
</evidence>
<feature type="transmembrane region" description="Helical" evidence="6">
    <location>
        <begin position="263"/>
        <end position="287"/>
    </location>
</feature>
<evidence type="ECO:0000256" key="3">
    <source>
        <dbReference type="ARBA" id="ARBA00022989"/>
    </source>
</evidence>